<evidence type="ECO:0000313" key="2">
    <source>
        <dbReference type="EMBL" id="AKS32990.1"/>
    </source>
</evidence>
<dbReference type="EMBL" id="CP012150">
    <property type="protein sequence ID" value="AKS32990.1"/>
    <property type="molecule type" value="Genomic_DNA"/>
</dbReference>
<name>A0A0K0X6D6_MYCGD</name>
<dbReference type="InterPro" id="IPR022536">
    <property type="entry name" value="EspC"/>
</dbReference>
<dbReference type="KEGG" id="mgo:AFA91_15025"/>
<accession>A0A0K0X6D6</accession>
<feature type="region of interest" description="Disordered" evidence="1">
    <location>
        <begin position="212"/>
        <end position="282"/>
    </location>
</feature>
<evidence type="ECO:0000256" key="1">
    <source>
        <dbReference type="SAM" id="MobiDB-lite"/>
    </source>
</evidence>
<dbReference type="Pfam" id="PF10824">
    <property type="entry name" value="T7SS_ESX_EspC"/>
    <property type="match status" value="1"/>
</dbReference>
<gene>
    <name evidence="2" type="ORF">AFA91_15025</name>
</gene>
<reference evidence="2 3" key="1">
    <citation type="submission" date="2015-07" db="EMBL/GenBank/DDBJ databases">
        <title>Complete genome sequence of Mycobacterium goodii X7B, a facultative thermophilic biodesulfurizing bacterium.</title>
        <authorList>
            <person name="Yu B."/>
            <person name="Li F."/>
            <person name="Xu P."/>
        </authorList>
    </citation>
    <scope>NUCLEOTIDE SEQUENCE [LARGE SCALE GENOMIC DNA]</scope>
    <source>
        <strain evidence="2 3">X7B</strain>
    </source>
</reference>
<dbReference type="Proteomes" id="UP000062255">
    <property type="component" value="Chromosome"/>
</dbReference>
<dbReference type="GO" id="GO:0009306">
    <property type="term" value="P:protein secretion"/>
    <property type="evidence" value="ECO:0007669"/>
    <property type="project" value="InterPro"/>
</dbReference>
<organism evidence="2 3">
    <name type="scientific">Mycolicibacterium goodii</name>
    <name type="common">Mycobacterium goodii</name>
    <dbReference type="NCBI Taxonomy" id="134601"/>
    <lineage>
        <taxon>Bacteria</taxon>
        <taxon>Bacillati</taxon>
        <taxon>Actinomycetota</taxon>
        <taxon>Actinomycetes</taxon>
        <taxon>Mycobacteriales</taxon>
        <taxon>Mycobacteriaceae</taxon>
        <taxon>Mycolicibacterium</taxon>
    </lineage>
</organism>
<evidence type="ECO:0008006" key="4">
    <source>
        <dbReference type="Google" id="ProtNLM"/>
    </source>
</evidence>
<dbReference type="AlphaFoldDB" id="A0A0K0X6D6"/>
<dbReference type="OrthoDB" id="4625308at2"/>
<protein>
    <recommendedName>
        <fullName evidence="4">ESX-1 secretion-associated protein</fullName>
    </recommendedName>
</protein>
<dbReference type="PATRIC" id="fig|134601.6.peg.3120"/>
<sequence>MNQFIANTGAMGTWQQQLGEVSSDVGNLVNGAPGLSDVLNSHGTIGFPMQTAFDAATAARGGAMGATQAASAKISDLLRQAAQAYERGDMAAADDLKKRAQQMEGAGESSAAGGAAAGGAAAAAGGGGQAAGQMMSQFGQMAGQMAQSITQPLQGMAQSLGQMPQQMFQGVQGIVQSATQAAGGGMDTAATAAAAGAEAEGAGAENVIKAGATEPAGAGGGEGERAPVDAADKDKESAAGERDKSTDAVQVGARADIGVPAEEQPGVGAVSTQASPITPRRQ</sequence>
<proteinExistence type="predicted"/>
<feature type="compositionally biased region" description="Basic and acidic residues" evidence="1">
    <location>
        <begin position="222"/>
        <end position="246"/>
    </location>
</feature>
<evidence type="ECO:0000313" key="3">
    <source>
        <dbReference type="Proteomes" id="UP000062255"/>
    </source>
</evidence>
<dbReference type="RefSeq" id="WP_049745426.1">
    <property type="nucleotide sequence ID" value="NZ_CP012150.1"/>
</dbReference>